<dbReference type="InterPro" id="IPR057446">
    <property type="entry name" value="PH_bac"/>
</dbReference>
<dbReference type="OrthoDB" id="3826692at2"/>
<protein>
    <recommendedName>
        <fullName evidence="1">PH domain-containing protein</fullName>
    </recommendedName>
</protein>
<accession>A0A3S0WXV8</accession>
<gene>
    <name evidence="2" type="ORF">ELQ94_03900</name>
</gene>
<sequence>MPGLIVAVVLAGLLTVMWFAWRSRVRRDSALVVPEVPEDYVPIRSVDVLYVATTESGRPLERLAIQGLGFRARAVLAIAPSGLVLTIPGERPSFIAASTLTSVDATNVAIDRVVESDGLVRIGWSISGAPCDSYVRVVDADQRSVIADLERLLVPRPPAPTESESLS</sequence>
<reference evidence="2 3" key="1">
    <citation type="submission" date="2018-12" db="EMBL/GenBank/DDBJ databases">
        <authorList>
            <person name="Li F."/>
        </authorList>
    </citation>
    <scope>NUCLEOTIDE SEQUENCE [LARGE SCALE GENOMIC DNA]</scope>
    <source>
        <strain evidence="2 3">EGI 6500705</strain>
    </source>
</reference>
<dbReference type="EMBL" id="RZGZ01000002">
    <property type="protein sequence ID" value="RUR00718.1"/>
    <property type="molecule type" value="Genomic_DNA"/>
</dbReference>
<keyword evidence="3" id="KW-1185">Reference proteome</keyword>
<evidence type="ECO:0000313" key="3">
    <source>
        <dbReference type="Proteomes" id="UP000274909"/>
    </source>
</evidence>
<dbReference type="Proteomes" id="UP000274909">
    <property type="component" value="Unassembled WGS sequence"/>
</dbReference>
<evidence type="ECO:0000259" key="1">
    <source>
        <dbReference type="Pfam" id="PF25362"/>
    </source>
</evidence>
<dbReference type="AlphaFoldDB" id="A0A3S0WXV8"/>
<comment type="caution">
    <text evidence="2">The sequence shown here is derived from an EMBL/GenBank/DDBJ whole genome shotgun (WGS) entry which is preliminary data.</text>
</comment>
<dbReference type="Pfam" id="PF25362">
    <property type="entry name" value="bPH_11"/>
    <property type="match status" value="1"/>
</dbReference>
<proteinExistence type="predicted"/>
<organism evidence="2 3">
    <name type="scientific">Labedella endophytica</name>
    <dbReference type="NCBI Taxonomy" id="1523160"/>
    <lineage>
        <taxon>Bacteria</taxon>
        <taxon>Bacillati</taxon>
        <taxon>Actinomycetota</taxon>
        <taxon>Actinomycetes</taxon>
        <taxon>Micrococcales</taxon>
        <taxon>Microbacteriaceae</taxon>
        <taxon>Labedella</taxon>
    </lineage>
</organism>
<evidence type="ECO:0000313" key="2">
    <source>
        <dbReference type="EMBL" id="RUR00718.1"/>
    </source>
</evidence>
<feature type="domain" description="PH" evidence="1">
    <location>
        <begin position="33"/>
        <end position="144"/>
    </location>
</feature>
<name>A0A3S0WXV8_9MICO</name>